<accession>A0A4U5NW60</accession>
<reference evidence="2 3" key="1">
    <citation type="journal article" date="2015" name="Genome Biol.">
        <title>Comparative genomics of Steinernema reveals deeply conserved gene regulatory networks.</title>
        <authorList>
            <person name="Dillman A.R."/>
            <person name="Macchietto M."/>
            <person name="Porter C.F."/>
            <person name="Rogers A."/>
            <person name="Williams B."/>
            <person name="Antoshechkin I."/>
            <person name="Lee M.M."/>
            <person name="Goodwin Z."/>
            <person name="Lu X."/>
            <person name="Lewis E.E."/>
            <person name="Goodrich-Blair H."/>
            <person name="Stock S.P."/>
            <person name="Adams B.J."/>
            <person name="Sternberg P.W."/>
            <person name="Mortazavi A."/>
        </authorList>
    </citation>
    <scope>NUCLEOTIDE SEQUENCE [LARGE SCALE GENOMIC DNA]</scope>
    <source>
        <strain evidence="2 3">ALL</strain>
    </source>
</reference>
<dbReference type="EMBL" id="AZBU02000003">
    <property type="protein sequence ID" value="TKR87706.1"/>
    <property type="molecule type" value="Genomic_DNA"/>
</dbReference>
<evidence type="ECO:0000313" key="3">
    <source>
        <dbReference type="Proteomes" id="UP000298663"/>
    </source>
</evidence>
<evidence type="ECO:0000256" key="1">
    <source>
        <dbReference type="SAM" id="Phobius"/>
    </source>
</evidence>
<sequence>MQNTQIYSLKCPPTNLSRFYAKRHVDVHPLPLVFPHLHPITNPLLLHRLYEALIPIMLSYRNTLLNVWLWYYLVMFSCGDLLQPVFLYRYSKIYGKSQIPIFTSALMLFLVHPLIPQIFAATTHGRRYGGQGKHAFLKL</sequence>
<gene>
    <name evidence="2" type="ORF">L596_012063</name>
</gene>
<keyword evidence="1" id="KW-0472">Membrane</keyword>
<organism evidence="2 3">
    <name type="scientific">Steinernema carpocapsae</name>
    <name type="common">Entomopathogenic nematode</name>
    <dbReference type="NCBI Taxonomy" id="34508"/>
    <lineage>
        <taxon>Eukaryota</taxon>
        <taxon>Metazoa</taxon>
        <taxon>Ecdysozoa</taxon>
        <taxon>Nematoda</taxon>
        <taxon>Chromadorea</taxon>
        <taxon>Rhabditida</taxon>
        <taxon>Tylenchina</taxon>
        <taxon>Panagrolaimomorpha</taxon>
        <taxon>Strongyloidoidea</taxon>
        <taxon>Steinernematidae</taxon>
        <taxon>Steinernema</taxon>
    </lineage>
</organism>
<name>A0A4U5NW60_STECR</name>
<keyword evidence="1" id="KW-0812">Transmembrane</keyword>
<keyword evidence="3" id="KW-1185">Reference proteome</keyword>
<comment type="caution">
    <text evidence="2">The sequence shown here is derived from an EMBL/GenBank/DDBJ whole genome shotgun (WGS) entry which is preliminary data.</text>
</comment>
<protein>
    <submittedName>
        <fullName evidence="2">Uncharacterized protein</fullName>
    </submittedName>
</protein>
<reference evidence="2 3" key="2">
    <citation type="journal article" date="2019" name="G3 (Bethesda)">
        <title>Hybrid Assembly of the Genome of the Entomopathogenic Nematode Steinernema carpocapsae Identifies the X-Chromosome.</title>
        <authorList>
            <person name="Serra L."/>
            <person name="Macchietto M."/>
            <person name="Macias-Munoz A."/>
            <person name="McGill C.J."/>
            <person name="Rodriguez I.M."/>
            <person name="Rodriguez B."/>
            <person name="Murad R."/>
            <person name="Mortazavi A."/>
        </authorList>
    </citation>
    <scope>NUCLEOTIDE SEQUENCE [LARGE SCALE GENOMIC DNA]</scope>
    <source>
        <strain evidence="2 3">ALL</strain>
    </source>
</reference>
<proteinExistence type="predicted"/>
<dbReference type="AlphaFoldDB" id="A0A4U5NW60"/>
<keyword evidence="1" id="KW-1133">Transmembrane helix</keyword>
<dbReference type="Proteomes" id="UP000298663">
    <property type="component" value="Unassembled WGS sequence"/>
</dbReference>
<feature type="transmembrane region" description="Helical" evidence="1">
    <location>
        <begin position="99"/>
        <end position="119"/>
    </location>
</feature>
<evidence type="ECO:0000313" key="2">
    <source>
        <dbReference type="EMBL" id="TKR87706.1"/>
    </source>
</evidence>
<feature type="transmembrane region" description="Helical" evidence="1">
    <location>
        <begin position="68"/>
        <end position="87"/>
    </location>
</feature>